<organism evidence="3 4">
    <name type="scientific">Brumicola pallidula DSM 14239 = ACAM 615</name>
    <dbReference type="NCBI Taxonomy" id="1121922"/>
    <lineage>
        <taxon>Bacteria</taxon>
        <taxon>Pseudomonadati</taxon>
        <taxon>Pseudomonadota</taxon>
        <taxon>Gammaproteobacteria</taxon>
        <taxon>Alteromonadales</taxon>
        <taxon>Alteromonadaceae</taxon>
        <taxon>Brumicola</taxon>
    </lineage>
</organism>
<name>K6ZDX1_9ALTE</name>
<protein>
    <recommendedName>
        <fullName evidence="2">EF-hand domain-containing protein</fullName>
    </recommendedName>
</protein>
<reference evidence="4" key="1">
    <citation type="journal article" date="2014" name="Environ. Microbiol.">
        <title>Comparative genomics of the marine bacterial genus Glaciecola reveals the high degree of genomic diversity and genomic characteristic for cold adaptation.</title>
        <authorList>
            <person name="Qin Q.L."/>
            <person name="Xie B.B."/>
            <person name="Yu Y."/>
            <person name="Shu Y.L."/>
            <person name="Rong J.C."/>
            <person name="Zhang Y.J."/>
            <person name="Zhao D.L."/>
            <person name="Chen X.L."/>
            <person name="Zhang X.Y."/>
            <person name="Chen B."/>
            <person name="Zhou B.C."/>
            <person name="Zhang Y.Z."/>
        </authorList>
    </citation>
    <scope>NUCLEOTIDE SEQUENCE [LARGE SCALE GENOMIC DNA]</scope>
    <source>
        <strain evidence="4">ACAM 615</strain>
    </source>
</reference>
<proteinExistence type="predicted"/>
<evidence type="ECO:0000259" key="2">
    <source>
        <dbReference type="PROSITE" id="PS50222"/>
    </source>
</evidence>
<dbReference type="Proteomes" id="UP000006251">
    <property type="component" value="Unassembled WGS sequence"/>
</dbReference>
<dbReference type="Gene3D" id="1.10.238.10">
    <property type="entry name" value="EF-hand"/>
    <property type="match status" value="1"/>
</dbReference>
<dbReference type="AlphaFoldDB" id="K6ZDX1"/>
<evidence type="ECO:0000313" key="3">
    <source>
        <dbReference type="EMBL" id="GAC28537.1"/>
    </source>
</evidence>
<keyword evidence="4" id="KW-1185">Reference proteome</keyword>
<dbReference type="PROSITE" id="PS50222">
    <property type="entry name" value="EF_HAND_2"/>
    <property type="match status" value="1"/>
</dbReference>
<dbReference type="InterPro" id="IPR018247">
    <property type="entry name" value="EF_Hand_1_Ca_BS"/>
</dbReference>
<dbReference type="GO" id="GO:0005509">
    <property type="term" value="F:calcium ion binding"/>
    <property type="evidence" value="ECO:0007669"/>
    <property type="project" value="InterPro"/>
</dbReference>
<feature type="signal peptide" evidence="1">
    <location>
        <begin position="1"/>
        <end position="27"/>
    </location>
</feature>
<dbReference type="PROSITE" id="PS00018">
    <property type="entry name" value="EF_HAND_1"/>
    <property type="match status" value="1"/>
</dbReference>
<dbReference type="RefSeq" id="WP_006010773.1">
    <property type="nucleotide sequence ID" value="NZ_AUAV01000015.1"/>
</dbReference>
<dbReference type="Pfam" id="PF13202">
    <property type="entry name" value="EF-hand_5"/>
    <property type="match status" value="2"/>
</dbReference>
<dbReference type="SUPFAM" id="SSF47473">
    <property type="entry name" value="EF-hand"/>
    <property type="match status" value="1"/>
</dbReference>
<dbReference type="EMBL" id="BAEQ01000024">
    <property type="protein sequence ID" value="GAC28537.1"/>
    <property type="molecule type" value="Genomic_DNA"/>
</dbReference>
<keyword evidence="1" id="KW-0732">Signal</keyword>
<evidence type="ECO:0000256" key="1">
    <source>
        <dbReference type="SAM" id="SignalP"/>
    </source>
</evidence>
<feature type="chain" id="PRO_5003898193" description="EF-hand domain-containing protein" evidence="1">
    <location>
        <begin position="28"/>
        <end position="81"/>
    </location>
</feature>
<accession>K6ZDX1</accession>
<feature type="domain" description="EF-hand" evidence="2">
    <location>
        <begin position="49"/>
        <end position="81"/>
    </location>
</feature>
<dbReference type="InterPro" id="IPR002048">
    <property type="entry name" value="EF_hand_dom"/>
</dbReference>
<gene>
    <name evidence="3" type="ORF">GPAL_1673</name>
</gene>
<evidence type="ECO:0000313" key="4">
    <source>
        <dbReference type="Proteomes" id="UP000006251"/>
    </source>
</evidence>
<comment type="caution">
    <text evidence="3">The sequence shown here is derived from an EMBL/GenBank/DDBJ whole genome shotgun (WGS) entry which is preliminary data.</text>
</comment>
<dbReference type="STRING" id="1121922.GCA_000428905_02916"/>
<dbReference type="OrthoDB" id="6121358at2"/>
<dbReference type="InterPro" id="IPR011992">
    <property type="entry name" value="EF-hand-dom_pair"/>
</dbReference>
<sequence>MSTKRNIFLSIAALAFTLALTSTSAFSNEDLFKALDSDADGLISKAEAVSHDVLNELFDSLDINTDGFISPDEFSVANLDK</sequence>